<reference evidence="1" key="1">
    <citation type="submission" date="2021-06" db="EMBL/GenBank/DDBJ databases">
        <authorList>
            <person name="Kallberg Y."/>
            <person name="Tangrot J."/>
            <person name="Rosling A."/>
        </authorList>
    </citation>
    <scope>NUCLEOTIDE SEQUENCE</scope>
    <source>
        <strain evidence="1">MA461A</strain>
    </source>
</reference>
<evidence type="ECO:0000313" key="1">
    <source>
        <dbReference type="EMBL" id="CAG8811070.1"/>
    </source>
</evidence>
<feature type="non-terminal residue" evidence="1">
    <location>
        <position position="1"/>
    </location>
</feature>
<accession>A0ACA9RTX3</accession>
<organism evidence="1 2">
    <name type="scientific">Racocetra persica</name>
    <dbReference type="NCBI Taxonomy" id="160502"/>
    <lineage>
        <taxon>Eukaryota</taxon>
        <taxon>Fungi</taxon>
        <taxon>Fungi incertae sedis</taxon>
        <taxon>Mucoromycota</taxon>
        <taxon>Glomeromycotina</taxon>
        <taxon>Glomeromycetes</taxon>
        <taxon>Diversisporales</taxon>
        <taxon>Gigasporaceae</taxon>
        <taxon>Racocetra</taxon>
    </lineage>
</organism>
<feature type="non-terminal residue" evidence="1">
    <location>
        <position position="51"/>
    </location>
</feature>
<comment type="caution">
    <text evidence="1">The sequence shown here is derived from an EMBL/GenBank/DDBJ whole genome shotgun (WGS) entry which is preliminary data.</text>
</comment>
<keyword evidence="2" id="KW-1185">Reference proteome</keyword>
<protein>
    <submittedName>
        <fullName evidence="1">20832_t:CDS:1</fullName>
    </submittedName>
</protein>
<evidence type="ECO:0000313" key="2">
    <source>
        <dbReference type="Proteomes" id="UP000789920"/>
    </source>
</evidence>
<gene>
    <name evidence="1" type="ORF">RPERSI_LOCUS23226</name>
</gene>
<name>A0ACA9RTX3_9GLOM</name>
<dbReference type="Proteomes" id="UP000789920">
    <property type="component" value="Unassembled WGS sequence"/>
</dbReference>
<proteinExistence type="predicted"/>
<sequence>EVYISIVKCLFPPVIYPTQDEIKEFLKDYLNEKFSEFMANLNANDFANWFH</sequence>
<dbReference type="EMBL" id="CAJVQC010071978">
    <property type="protein sequence ID" value="CAG8811070.1"/>
    <property type="molecule type" value="Genomic_DNA"/>
</dbReference>